<dbReference type="GO" id="GO:0008483">
    <property type="term" value="F:transaminase activity"/>
    <property type="evidence" value="ECO:0007669"/>
    <property type="project" value="UniProtKB-KW"/>
</dbReference>
<keyword evidence="3 4" id="KW-0663">Pyridoxal phosphate</keyword>
<dbReference type="Gene3D" id="3.90.1150.10">
    <property type="entry name" value="Aspartate Aminotransferase, domain 1"/>
    <property type="match status" value="1"/>
</dbReference>
<keyword evidence="5" id="KW-0808">Transferase</keyword>
<dbReference type="Gene3D" id="3.40.640.10">
    <property type="entry name" value="Type I PLP-dependent aspartate aminotransferase-like (Major domain)"/>
    <property type="match status" value="1"/>
</dbReference>
<evidence type="ECO:0000313" key="6">
    <source>
        <dbReference type="Proteomes" id="UP000367825"/>
    </source>
</evidence>
<dbReference type="InterPro" id="IPR015422">
    <property type="entry name" value="PyrdxlP-dep_Trfase_small"/>
</dbReference>
<feature type="modified residue" description="N6-(pyridoxal phosphate)lysine" evidence="3">
    <location>
        <position position="192"/>
    </location>
</feature>
<organism evidence="5 6">
    <name type="scientific">Pandoraea nosoerga</name>
    <dbReference type="NCBI Taxonomy" id="2508296"/>
    <lineage>
        <taxon>Bacteria</taxon>
        <taxon>Pseudomonadati</taxon>
        <taxon>Pseudomonadota</taxon>
        <taxon>Betaproteobacteria</taxon>
        <taxon>Burkholderiales</taxon>
        <taxon>Burkholderiaceae</taxon>
        <taxon>Pandoraea</taxon>
    </lineage>
</organism>
<protein>
    <submittedName>
        <fullName evidence="5">Aminotransferase DegT</fullName>
    </submittedName>
</protein>
<dbReference type="InterPro" id="IPR015421">
    <property type="entry name" value="PyrdxlP-dep_Trfase_major"/>
</dbReference>
<dbReference type="PIRSF" id="PIRSF000390">
    <property type="entry name" value="PLP_StrS"/>
    <property type="match status" value="1"/>
</dbReference>
<keyword evidence="6" id="KW-1185">Reference proteome</keyword>
<name>A0A5E4VH77_9BURK</name>
<evidence type="ECO:0000313" key="5">
    <source>
        <dbReference type="EMBL" id="VVE10375.1"/>
    </source>
</evidence>
<gene>
    <name evidence="5" type="ORF">PNO31109_02595</name>
</gene>
<dbReference type="RefSeq" id="WP_150555930.1">
    <property type="nucleotide sequence ID" value="NZ_CABPSC010000009.1"/>
</dbReference>
<dbReference type="InterPro" id="IPR015424">
    <property type="entry name" value="PyrdxlP-dep_Trfase"/>
</dbReference>
<dbReference type="SUPFAM" id="SSF53383">
    <property type="entry name" value="PLP-dependent transferases"/>
    <property type="match status" value="1"/>
</dbReference>
<evidence type="ECO:0000256" key="4">
    <source>
        <dbReference type="RuleBase" id="RU004508"/>
    </source>
</evidence>
<feature type="active site" description="Proton acceptor" evidence="2">
    <location>
        <position position="192"/>
    </location>
</feature>
<dbReference type="InterPro" id="IPR000653">
    <property type="entry name" value="DegT/StrS_aminotransferase"/>
</dbReference>
<dbReference type="EMBL" id="CABPSC010000009">
    <property type="protein sequence ID" value="VVE10375.1"/>
    <property type="molecule type" value="Genomic_DNA"/>
</dbReference>
<dbReference type="AlphaFoldDB" id="A0A5E4VH77"/>
<sequence length="388" mass="42312">MSDSATSQPTQPFLPFTRPSIDDATIAGVVDVLRSGWITSGPQVQAFEKALSEYFGGRPVRAFNSGTATLEIGLRLAGVQAGDEVITTPLSWVATANVILEVGATPVFVDVDPATRNLDLDLLEKAITPKTRAIIPVYLAGLPLDMDRLYDIARRHRLRVIEDAAQAMGSSWGGKRIGSFGDLVSFSFHANKNLTSIEGGALVLNNEDEARLAEKYRLQGVTRTGFDGMDVDVLGGKYNLTDVAARVGLGQMPHLAEFNARRTELARLYFDTFAGGPAVALGLGLPRADFTNSNWHMFQVELPLERLTIDRAGFMERLKARNIGSGVHYPAIHLFTMYRALGFREGQFPHTERLGRAILTLPLFPAMTNADVARVCEAVNAICAEHQK</sequence>
<reference evidence="5 6" key="1">
    <citation type="submission" date="2019-08" db="EMBL/GenBank/DDBJ databases">
        <authorList>
            <person name="Peeters C."/>
        </authorList>
    </citation>
    <scope>NUCLEOTIDE SEQUENCE [LARGE SCALE GENOMIC DNA]</scope>
    <source>
        <strain evidence="5 6">LMG 31109</strain>
    </source>
</reference>
<dbReference type="Pfam" id="PF01041">
    <property type="entry name" value="DegT_DnrJ_EryC1"/>
    <property type="match status" value="1"/>
</dbReference>
<dbReference type="OrthoDB" id="9804264at2"/>
<evidence type="ECO:0000256" key="1">
    <source>
        <dbReference type="ARBA" id="ARBA00037999"/>
    </source>
</evidence>
<evidence type="ECO:0000256" key="3">
    <source>
        <dbReference type="PIRSR" id="PIRSR000390-2"/>
    </source>
</evidence>
<dbReference type="CDD" id="cd00616">
    <property type="entry name" value="AHBA_syn"/>
    <property type="match status" value="1"/>
</dbReference>
<dbReference type="Proteomes" id="UP000367825">
    <property type="component" value="Unassembled WGS sequence"/>
</dbReference>
<dbReference type="PANTHER" id="PTHR30244">
    <property type="entry name" value="TRANSAMINASE"/>
    <property type="match status" value="1"/>
</dbReference>
<dbReference type="GO" id="GO:0000271">
    <property type="term" value="P:polysaccharide biosynthetic process"/>
    <property type="evidence" value="ECO:0007669"/>
    <property type="project" value="TreeGrafter"/>
</dbReference>
<evidence type="ECO:0000256" key="2">
    <source>
        <dbReference type="PIRSR" id="PIRSR000390-1"/>
    </source>
</evidence>
<accession>A0A5E4VH77</accession>
<proteinExistence type="inferred from homology"/>
<comment type="similarity">
    <text evidence="1 4">Belongs to the DegT/DnrJ/EryC1 family.</text>
</comment>
<keyword evidence="5" id="KW-0032">Aminotransferase</keyword>
<dbReference type="PANTHER" id="PTHR30244:SF34">
    <property type="entry name" value="DTDP-4-AMINO-4,6-DIDEOXYGALACTOSE TRANSAMINASE"/>
    <property type="match status" value="1"/>
</dbReference>
<dbReference type="GO" id="GO:0030170">
    <property type="term" value="F:pyridoxal phosphate binding"/>
    <property type="evidence" value="ECO:0007669"/>
    <property type="project" value="TreeGrafter"/>
</dbReference>